<dbReference type="InterPro" id="IPR036583">
    <property type="entry name" value="23S_rRNA_IVS_sf"/>
</dbReference>
<dbReference type="Pfam" id="PF05635">
    <property type="entry name" value="23S_rRNA_IVP"/>
    <property type="match status" value="1"/>
</dbReference>
<dbReference type="EMBL" id="PEXI01000050">
    <property type="protein sequence ID" value="PIU24322.1"/>
    <property type="molecule type" value="Genomic_DNA"/>
</dbReference>
<dbReference type="PANTHER" id="PTHR38471:SF2">
    <property type="entry name" value="FOUR HELIX BUNDLE PROTEIN"/>
    <property type="match status" value="1"/>
</dbReference>
<protein>
    <submittedName>
        <fullName evidence="1">Four helix bundle protein</fullName>
    </submittedName>
</protein>
<evidence type="ECO:0000313" key="1">
    <source>
        <dbReference type="EMBL" id="PIU24322.1"/>
    </source>
</evidence>
<dbReference type="PANTHER" id="PTHR38471">
    <property type="entry name" value="FOUR HELIX BUNDLE PROTEIN"/>
    <property type="match status" value="1"/>
</dbReference>
<name>A0A2M6YCA4_9BACT</name>
<reference evidence="2" key="1">
    <citation type="submission" date="2017-09" db="EMBL/GenBank/DDBJ databases">
        <title>Depth-based differentiation of microbial function through sediment-hosted aquifers and enrichment of novel symbionts in the deep terrestrial subsurface.</title>
        <authorList>
            <person name="Probst A.J."/>
            <person name="Ladd B."/>
            <person name="Jarett J.K."/>
            <person name="Geller-Mcgrath D.E."/>
            <person name="Sieber C.M.K."/>
            <person name="Emerson J.B."/>
            <person name="Anantharaman K."/>
            <person name="Thomas B.C."/>
            <person name="Malmstrom R."/>
            <person name="Stieglmeier M."/>
            <person name="Klingl A."/>
            <person name="Woyke T."/>
            <person name="Ryan C.M."/>
            <person name="Banfield J.F."/>
        </authorList>
    </citation>
    <scope>NUCLEOTIDE SEQUENCE [LARGE SCALE GENOMIC DNA]</scope>
</reference>
<proteinExistence type="predicted"/>
<dbReference type="SUPFAM" id="SSF158446">
    <property type="entry name" value="IVS-encoded protein-like"/>
    <property type="match status" value="1"/>
</dbReference>
<gene>
    <name evidence="1" type="ORF">COT12_01620</name>
</gene>
<evidence type="ECO:0000313" key="2">
    <source>
        <dbReference type="Proteomes" id="UP000229896"/>
    </source>
</evidence>
<comment type="caution">
    <text evidence="1">The sequence shown here is derived from an EMBL/GenBank/DDBJ whole genome shotgun (WGS) entry which is preliminary data.</text>
</comment>
<dbReference type="NCBIfam" id="TIGR02436">
    <property type="entry name" value="four helix bundle protein"/>
    <property type="match status" value="1"/>
</dbReference>
<dbReference type="PIRSF" id="PIRSF035652">
    <property type="entry name" value="CHP02436"/>
    <property type="match status" value="1"/>
</dbReference>
<sequence length="120" mass="13663">MQNQKSVLIQKSYKFSLDIISFCQKLPKERVYWIISDQLLRSSTSIGDNIIEAQSSSSKKDFARFFQIVLKSANESEYWIGLSIDSGLAVGKEKLKILLAKLKEICRIPAKSLLTMKNKC</sequence>
<dbReference type="AlphaFoldDB" id="A0A2M6YCA4"/>
<accession>A0A2M6YCA4</accession>
<organism evidence="1 2">
    <name type="scientific">Candidatus Berkelbacteria bacterium CG08_land_8_20_14_0_20_39_8</name>
    <dbReference type="NCBI Taxonomy" id="1974511"/>
    <lineage>
        <taxon>Bacteria</taxon>
        <taxon>Candidatus Berkelbacteria</taxon>
    </lineage>
</organism>
<dbReference type="InterPro" id="IPR012657">
    <property type="entry name" value="23S_rRNA-intervening_sequence"/>
</dbReference>
<dbReference type="Proteomes" id="UP000229896">
    <property type="component" value="Unassembled WGS sequence"/>
</dbReference>
<dbReference type="Gene3D" id="1.20.1440.60">
    <property type="entry name" value="23S rRNA-intervening sequence"/>
    <property type="match status" value="1"/>
</dbReference>